<dbReference type="AlphaFoldDB" id="A0A0P1AZ11"/>
<dbReference type="Gene3D" id="3.40.50.1910">
    <property type="match status" value="2"/>
</dbReference>
<dbReference type="Gene3D" id="3.40.50.2060">
    <property type="match status" value="1"/>
</dbReference>
<dbReference type="EMBL" id="CCYD01001884">
    <property type="protein sequence ID" value="CEG46068.1"/>
    <property type="molecule type" value="Genomic_DNA"/>
</dbReference>
<reference evidence="3" key="1">
    <citation type="submission" date="2014-09" db="EMBL/GenBank/DDBJ databases">
        <authorList>
            <person name="Sharma Rahul"/>
            <person name="Thines Marco"/>
        </authorList>
    </citation>
    <scope>NUCLEOTIDE SEQUENCE [LARGE SCALE GENOMIC DNA]</scope>
</reference>
<evidence type="ECO:0000313" key="2">
    <source>
        <dbReference type="EMBL" id="CEG46068.1"/>
    </source>
</evidence>
<protein>
    <submittedName>
        <fullName evidence="2">Vacuolar protein sorting-associated protein</fullName>
    </submittedName>
</protein>
<dbReference type="OMA" id="EFHIFFV"/>
<dbReference type="Gene3D" id="1.25.40.850">
    <property type="match status" value="1"/>
</dbReference>
<accession>A0A0P1AZ11</accession>
<dbReference type="InterPro" id="IPR043155">
    <property type="entry name" value="VPS33_dom3b"/>
</dbReference>
<dbReference type="InterPro" id="IPR043154">
    <property type="entry name" value="Sec-1-like_dom1"/>
</dbReference>
<sequence>MSKACTLENGVLNLAVLREDSRRELFSILDSIGKDICFVLDPELNGPLNHVLVDGTAVLKNHGVKDFHAFGKTVKTSCECVLFLVRPSVRSARYAAKYVRDLGADKSSSAKKRFFLYYVSRRTLVCDEVLKKEGVFGSLSVGEYKLDLIPFDDDVLTLELDACFKEFYVDGDKTNLHTVAASLIKLQTVFGMIPHVKYKGTMAKIVYQMMAHFRREQEVAGSPIAVLDPEIDMVVLIDRNVDLVTPMCSPMTYEGLLDEILGITHGFITVDSELIADDDGPNSNSNVNRPAQVSVPLNSNDKLYAEVRDYHVERLGMNLQRQAREIRERYDEFRKNRDASISEIREFVKRIPGLKQNYQLLQQHINLAELIKKTTDSKRFRDLKDVENLVLTGETIFEQLEERIGDQEPVLGVLRQFCLQSVAAGGIKTKSYTHLSRELVQTYGFEMMLALSNLEKAGLLSRRDTMWNEASGFGFARKAFRLLNEDVDPRDPRDCAYVSRSHAAGYAPLSVRIVESAIKPRGWSAVQEGLRQLPGPSGEILQTASKSVGDDPVAPTTASKIDNFGSEERKVLLVYYLGGVTFMEIAALRHLSRQPDCPYDIIVATTKIVNGDTLLKSCFNKEVLRFLKL</sequence>
<dbReference type="GO" id="GO:0016192">
    <property type="term" value="P:vesicle-mediated transport"/>
    <property type="evidence" value="ECO:0007669"/>
    <property type="project" value="InterPro"/>
</dbReference>
<evidence type="ECO:0000256" key="1">
    <source>
        <dbReference type="ARBA" id="ARBA00009884"/>
    </source>
</evidence>
<organism evidence="2 3">
    <name type="scientific">Plasmopara halstedii</name>
    <name type="common">Downy mildew of sunflower</name>
    <dbReference type="NCBI Taxonomy" id="4781"/>
    <lineage>
        <taxon>Eukaryota</taxon>
        <taxon>Sar</taxon>
        <taxon>Stramenopiles</taxon>
        <taxon>Oomycota</taxon>
        <taxon>Peronosporomycetes</taxon>
        <taxon>Peronosporales</taxon>
        <taxon>Peronosporaceae</taxon>
        <taxon>Plasmopara</taxon>
    </lineage>
</organism>
<dbReference type="GeneID" id="36397445"/>
<dbReference type="Pfam" id="PF00995">
    <property type="entry name" value="Sec1"/>
    <property type="match status" value="1"/>
</dbReference>
<dbReference type="STRING" id="4781.A0A0P1AZ11"/>
<dbReference type="Proteomes" id="UP000054928">
    <property type="component" value="Unassembled WGS sequence"/>
</dbReference>
<dbReference type="InterPro" id="IPR001619">
    <property type="entry name" value="Sec1-like"/>
</dbReference>
<dbReference type="RefSeq" id="XP_024582437.1">
    <property type="nucleotide sequence ID" value="XM_024716883.1"/>
</dbReference>
<dbReference type="OrthoDB" id="10262287at2759"/>
<keyword evidence="3" id="KW-1185">Reference proteome</keyword>
<dbReference type="InterPro" id="IPR027482">
    <property type="entry name" value="Sec1-like_dom2"/>
</dbReference>
<dbReference type="InterPro" id="IPR036045">
    <property type="entry name" value="Sec1-like_sf"/>
</dbReference>
<dbReference type="SUPFAM" id="SSF56815">
    <property type="entry name" value="Sec1/munc18-like (SM) proteins"/>
    <property type="match status" value="1"/>
</dbReference>
<evidence type="ECO:0000313" key="3">
    <source>
        <dbReference type="Proteomes" id="UP000054928"/>
    </source>
</evidence>
<proteinExistence type="inferred from homology"/>
<name>A0A0P1AZ11_PLAHL</name>
<comment type="similarity">
    <text evidence="1">Belongs to the STXBP/unc-18/SEC1 family.</text>
</comment>
<dbReference type="PANTHER" id="PTHR11679">
    <property type="entry name" value="VESICLE PROTEIN SORTING-ASSOCIATED"/>
    <property type="match status" value="1"/>
</dbReference>